<gene>
    <name evidence="1" type="ORF">DSO57_1002898</name>
</gene>
<dbReference type="Proteomes" id="UP001165960">
    <property type="component" value="Unassembled WGS sequence"/>
</dbReference>
<dbReference type="EMBL" id="QTSX02004977">
    <property type="protein sequence ID" value="KAJ9063164.1"/>
    <property type="molecule type" value="Genomic_DNA"/>
</dbReference>
<sequence>MARKLLNRSFPLPIRCVRSTYGRTLAQKITTNDQPGPKICLARAGLLYSTYSQNEAKEKSKIATRLFPPKGFSFPNKGTFPDPPIQEPKLNISEADVKNDLKFNQIRQILKMGNFTLAVEVLTQAFQDPDFTTSRSPIKAILKILLSPRTVGVQLESKERLKALLSNGILNQAIETPAAFQADLIFLLLQLSCKYDAFRTWTDFGKEFRGVIIQAMMQVNMSSMIPVFLEMLKQIDGQYKQDAYNAMIECIQQRVPPQYGMFGAKLIKEMVELNLTPSAEACDCIIIHLSAQARLHHRGADHKFRKTIELYTVVRTVMPHLSRETFGNLFKSYNFFLEESKSVKPMISLFSDLSKENYAPCLRLCSVIVDGCEKILNPEHNSSIDVAARIERLLRNKSMFEGVSEDDFFIVLVSCYARLSEGPIKPRSAAIDRFLAIMPEIGVRPNSLHFSAVLAAFGVIGDLDSIYRTLRQMPSYGVQPDARCLADVFYVYLLNREPHKVVSILQSVTGEKPLPELSSISPIVPTPSLYGYLMSAGAQMKDLNLMIQSWESCIAAGKDKPLLYDCYKSATNAFRTFIVAAKTSPQITASEAARALEKLNEIVAHLDENHCVGPKYKSYESAVKAHANYLMLPAVKRKPHITWHLMMDAYRKYFLRFKRPTCPSIYSLIFDALTELVNQNPDIYYAIAPEANALSTDVRDLAMHDSYVFTSLFKLAGTAGDDLLLEDTFKKFRFFCFSSNVLDPSQLVPVFNLYFKYSKLPTDRLIPSLDAMATLQAYPDYYTYSTIFYALSRKAESIETARELFSHLLQNCSKLEAAITKVSRSLRAKYTLDSENGRLMLFKSIATCFIKLGDAPTMLASLEQLKAMGITCTEPSVRIELYNFVIYLVLSDNASPDSSLPILQELLAEVLCEEFNATTLGQALKELKSTLDAIPNQAPLKIKFQELLVQKQSKLPLITN</sequence>
<accession>A0ACC2SLL8</accession>
<reference evidence="1" key="1">
    <citation type="submission" date="2022-04" db="EMBL/GenBank/DDBJ databases">
        <title>Genome of the entomopathogenic fungus Entomophthora muscae.</title>
        <authorList>
            <person name="Elya C."/>
            <person name="Lovett B.R."/>
            <person name="Lee E."/>
            <person name="Macias A.M."/>
            <person name="Hajek A.E."/>
            <person name="De Bivort B.L."/>
            <person name="Kasson M.T."/>
            <person name="De Fine Licht H.H."/>
            <person name="Stajich J.E."/>
        </authorList>
    </citation>
    <scope>NUCLEOTIDE SEQUENCE</scope>
    <source>
        <strain evidence="1">Berkeley</strain>
    </source>
</reference>
<evidence type="ECO:0000313" key="1">
    <source>
        <dbReference type="EMBL" id="KAJ9063164.1"/>
    </source>
</evidence>
<organism evidence="1 2">
    <name type="scientific">Entomophthora muscae</name>
    <dbReference type="NCBI Taxonomy" id="34485"/>
    <lineage>
        <taxon>Eukaryota</taxon>
        <taxon>Fungi</taxon>
        <taxon>Fungi incertae sedis</taxon>
        <taxon>Zoopagomycota</taxon>
        <taxon>Entomophthoromycotina</taxon>
        <taxon>Entomophthoromycetes</taxon>
        <taxon>Entomophthorales</taxon>
        <taxon>Entomophthoraceae</taxon>
        <taxon>Entomophthora</taxon>
    </lineage>
</organism>
<name>A0ACC2SLL8_9FUNG</name>
<protein>
    <submittedName>
        <fullName evidence="1">Uncharacterized protein</fullName>
    </submittedName>
</protein>
<comment type="caution">
    <text evidence="1">The sequence shown here is derived from an EMBL/GenBank/DDBJ whole genome shotgun (WGS) entry which is preliminary data.</text>
</comment>
<proteinExistence type="predicted"/>
<keyword evidence="2" id="KW-1185">Reference proteome</keyword>
<evidence type="ECO:0000313" key="2">
    <source>
        <dbReference type="Proteomes" id="UP001165960"/>
    </source>
</evidence>